<proteinExistence type="predicted"/>
<reference evidence="1" key="1">
    <citation type="submission" date="2014-12" db="EMBL/GenBank/DDBJ databases">
        <title>Insight into the proteome of Arion vulgaris.</title>
        <authorList>
            <person name="Aradska J."/>
            <person name="Bulat T."/>
            <person name="Smidak R."/>
            <person name="Sarate P."/>
            <person name="Gangsoo J."/>
            <person name="Sialana F."/>
            <person name="Bilban M."/>
            <person name="Lubec G."/>
        </authorList>
    </citation>
    <scope>NUCLEOTIDE SEQUENCE</scope>
    <source>
        <tissue evidence="1">Skin</tissue>
    </source>
</reference>
<gene>
    <name evidence="1" type="primary">ORF94692</name>
</gene>
<organism evidence="1">
    <name type="scientific">Arion vulgaris</name>
    <dbReference type="NCBI Taxonomy" id="1028688"/>
    <lineage>
        <taxon>Eukaryota</taxon>
        <taxon>Metazoa</taxon>
        <taxon>Spiralia</taxon>
        <taxon>Lophotrochozoa</taxon>
        <taxon>Mollusca</taxon>
        <taxon>Gastropoda</taxon>
        <taxon>Heterobranchia</taxon>
        <taxon>Euthyneura</taxon>
        <taxon>Panpulmonata</taxon>
        <taxon>Eupulmonata</taxon>
        <taxon>Stylommatophora</taxon>
        <taxon>Helicina</taxon>
        <taxon>Arionoidea</taxon>
        <taxon>Arionidae</taxon>
        <taxon>Arion</taxon>
    </lineage>
</organism>
<dbReference type="AlphaFoldDB" id="A0A0B7A2U7"/>
<evidence type="ECO:0000313" key="1">
    <source>
        <dbReference type="EMBL" id="CEK75259.1"/>
    </source>
</evidence>
<protein>
    <submittedName>
        <fullName evidence="1">Uncharacterized protein</fullName>
    </submittedName>
</protein>
<dbReference type="EMBL" id="HACG01028394">
    <property type="protein sequence ID" value="CEK75259.1"/>
    <property type="molecule type" value="Transcribed_RNA"/>
</dbReference>
<name>A0A0B7A2U7_9EUPU</name>
<sequence>MKNVLFVLRLLNHVSKSWPGHDPASQRVTYWQPVEVSQQMHHQMENSVLREENSKSVHT</sequence>
<accession>A0A0B7A2U7</accession>